<comment type="caution">
    <text evidence="11">The sequence shown here is derived from an EMBL/GenBank/DDBJ whole genome shotgun (WGS) entry which is preliminary data.</text>
</comment>
<evidence type="ECO:0000256" key="6">
    <source>
        <dbReference type="ARBA" id="ARBA00022989"/>
    </source>
</evidence>
<dbReference type="Pfam" id="PF07721">
    <property type="entry name" value="TPR_4"/>
    <property type="match status" value="1"/>
</dbReference>
<feature type="transmembrane region" description="Helical" evidence="9">
    <location>
        <begin position="251"/>
        <end position="271"/>
    </location>
</feature>
<keyword evidence="6 9" id="KW-1133">Transmembrane helix</keyword>
<dbReference type="SUPFAM" id="SSF48452">
    <property type="entry name" value="TPR-like"/>
    <property type="match status" value="1"/>
</dbReference>
<feature type="transmembrane region" description="Helical" evidence="9">
    <location>
        <begin position="37"/>
        <end position="56"/>
    </location>
</feature>
<evidence type="ECO:0000313" key="11">
    <source>
        <dbReference type="EMBL" id="KPK69131.1"/>
    </source>
</evidence>
<evidence type="ECO:0000256" key="3">
    <source>
        <dbReference type="ARBA" id="ARBA00022676"/>
    </source>
</evidence>
<dbReference type="InterPro" id="IPR019734">
    <property type="entry name" value="TPR_rpt"/>
</dbReference>
<dbReference type="GO" id="GO:0016763">
    <property type="term" value="F:pentosyltransferase activity"/>
    <property type="evidence" value="ECO:0007669"/>
    <property type="project" value="TreeGrafter"/>
</dbReference>
<evidence type="ECO:0000256" key="5">
    <source>
        <dbReference type="ARBA" id="ARBA00022692"/>
    </source>
</evidence>
<feature type="transmembrane region" description="Helical" evidence="9">
    <location>
        <begin position="167"/>
        <end position="184"/>
    </location>
</feature>
<dbReference type="InterPro" id="IPR011717">
    <property type="entry name" value="TPR-4"/>
</dbReference>
<dbReference type="GO" id="GO:0042802">
    <property type="term" value="F:identical protein binding"/>
    <property type="evidence" value="ECO:0007669"/>
    <property type="project" value="InterPro"/>
</dbReference>
<name>A0A0S8GAL6_UNCT6</name>
<proteinExistence type="predicted"/>
<dbReference type="InterPro" id="IPR011990">
    <property type="entry name" value="TPR-like_helical_dom_sf"/>
</dbReference>
<keyword evidence="2" id="KW-1003">Cell membrane</keyword>
<dbReference type="Pfam" id="PF13231">
    <property type="entry name" value="PMT_2"/>
    <property type="match status" value="1"/>
</dbReference>
<reference evidence="11 12" key="1">
    <citation type="journal article" date="2015" name="Microbiome">
        <title>Genomic resolution of linkages in carbon, nitrogen, and sulfur cycling among widespread estuary sediment bacteria.</title>
        <authorList>
            <person name="Baker B.J."/>
            <person name="Lazar C.S."/>
            <person name="Teske A.P."/>
            <person name="Dick G.J."/>
        </authorList>
    </citation>
    <scope>NUCLEOTIDE SEQUENCE [LARGE SCALE GENOMIC DNA]</scope>
    <source>
        <strain evidence="11">SM23_40</strain>
    </source>
</reference>
<dbReference type="PANTHER" id="PTHR33908:SF11">
    <property type="entry name" value="MEMBRANE PROTEIN"/>
    <property type="match status" value="1"/>
</dbReference>
<gene>
    <name evidence="11" type="ORF">AMJ82_06450</name>
</gene>
<dbReference type="AlphaFoldDB" id="A0A0S8GAL6"/>
<keyword evidence="5 9" id="KW-0812">Transmembrane</keyword>
<dbReference type="GO" id="GO:0009103">
    <property type="term" value="P:lipopolysaccharide biosynthetic process"/>
    <property type="evidence" value="ECO:0007669"/>
    <property type="project" value="UniProtKB-ARBA"/>
</dbReference>
<feature type="transmembrane region" description="Helical" evidence="9">
    <location>
        <begin position="397"/>
        <end position="418"/>
    </location>
</feature>
<evidence type="ECO:0000256" key="2">
    <source>
        <dbReference type="ARBA" id="ARBA00022475"/>
    </source>
</evidence>
<dbReference type="SMART" id="SM00028">
    <property type="entry name" value="TPR"/>
    <property type="match status" value="8"/>
</dbReference>
<feature type="repeat" description="TPR" evidence="8">
    <location>
        <begin position="539"/>
        <end position="572"/>
    </location>
</feature>
<feature type="repeat" description="TPR" evidence="8">
    <location>
        <begin position="743"/>
        <end position="776"/>
    </location>
</feature>
<organism evidence="11 12">
    <name type="scientific">candidate division TA06 bacterium SM23_40</name>
    <dbReference type="NCBI Taxonomy" id="1703774"/>
    <lineage>
        <taxon>Bacteria</taxon>
        <taxon>Bacteria division TA06</taxon>
    </lineage>
</organism>
<feature type="transmembrane region" description="Helical" evidence="9">
    <location>
        <begin position="118"/>
        <end position="135"/>
    </location>
</feature>
<evidence type="ECO:0000256" key="7">
    <source>
        <dbReference type="ARBA" id="ARBA00023136"/>
    </source>
</evidence>
<accession>A0A0S8GAL6</accession>
<feature type="domain" description="Glycosyltransferase RgtA/B/C/D-like" evidence="10">
    <location>
        <begin position="95"/>
        <end position="225"/>
    </location>
</feature>
<keyword evidence="3" id="KW-0328">Glycosyltransferase</keyword>
<keyword evidence="4" id="KW-0808">Transferase</keyword>
<dbReference type="GO" id="GO:0005886">
    <property type="term" value="C:plasma membrane"/>
    <property type="evidence" value="ECO:0007669"/>
    <property type="project" value="UniProtKB-SubCell"/>
</dbReference>
<comment type="subcellular location">
    <subcellularLocation>
        <location evidence="1">Cell membrane</location>
        <topology evidence="1">Multi-pass membrane protein</topology>
    </subcellularLocation>
</comment>
<dbReference type="PANTHER" id="PTHR33908">
    <property type="entry name" value="MANNOSYLTRANSFERASE YKCB-RELATED"/>
    <property type="match status" value="1"/>
</dbReference>
<keyword evidence="8" id="KW-0802">TPR repeat</keyword>
<feature type="repeat" description="TPR" evidence="8">
    <location>
        <begin position="709"/>
        <end position="742"/>
    </location>
</feature>
<feature type="repeat" description="TPR" evidence="8">
    <location>
        <begin position="505"/>
        <end position="538"/>
    </location>
</feature>
<dbReference type="Pfam" id="PF14559">
    <property type="entry name" value="TPR_19"/>
    <property type="match status" value="1"/>
</dbReference>
<protein>
    <recommendedName>
        <fullName evidence="10">Glycosyltransferase RgtA/B/C/D-like domain-containing protein</fullName>
    </recommendedName>
</protein>
<dbReference type="InterPro" id="IPR050297">
    <property type="entry name" value="LipidA_mod_glycosyltrf_83"/>
</dbReference>
<feature type="repeat" description="TPR" evidence="8">
    <location>
        <begin position="641"/>
        <end position="674"/>
    </location>
</feature>
<dbReference type="Pfam" id="PF13432">
    <property type="entry name" value="TPR_16"/>
    <property type="match status" value="1"/>
</dbReference>
<feature type="transmembrane region" description="Helical" evidence="9">
    <location>
        <begin position="425"/>
        <end position="443"/>
    </location>
</feature>
<evidence type="ECO:0000256" key="9">
    <source>
        <dbReference type="SAM" id="Phobius"/>
    </source>
</evidence>
<dbReference type="Pfam" id="PF13414">
    <property type="entry name" value="TPR_11"/>
    <property type="match status" value="1"/>
</dbReference>
<dbReference type="Proteomes" id="UP000051717">
    <property type="component" value="Unassembled WGS sequence"/>
</dbReference>
<dbReference type="Gene3D" id="1.25.40.10">
    <property type="entry name" value="Tetratricopeptide repeat domain"/>
    <property type="match status" value="2"/>
</dbReference>
<evidence type="ECO:0000259" key="10">
    <source>
        <dbReference type="Pfam" id="PF13231"/>
    </source>
</evidence>
<keyword evidence="7 9" id="KW-0472">Membrane</keyword>
<sequence>MTDAAGVKVIQFFQAVAGRTERAGGVEGSPGVEARRAMVLGAILLLALALRIVYLVEIADQPLFDTPMGDPWYHDEWTKRIATEGWLGTESFFRAPLYPYLLALIFQVSDHSYLAPRIVQMAMGVLGIFLIYLLSRRLFSDARVALVASLMGALYGILIYFEGELLIPSLLVVLDIGAILVLLGAHRRPRMWKWIGAGILLGLSAIARPNILLFLPFVLAWIWWSAGAGARSGTESGETSAPVRISSRRRTLAALALCLCGVGVIVAPVTIRNYMLGGDLVLIASQGGINLYLGNNPVADGRTARMPPGQVPERLIRAEQIRLGRPMTLSERSRFWYARTLNSITEDPIAFARLFGRKLYFLVNSYEIRNNQDIYFFRRYSTLFRLLVWRLDLPGPFALGFPFGLLLPLALAGMVLAGRPEPEHLIVYLFLASYGLSIVLFFVCARYRVPLIPFLIPFAALAVVRGIDRVRRRDLRPLIVPAVVFLGTSLVADSRLAGVDTDTFAQQHFWNGNAYVRRGEYRAGLEEFAAALEIEPGFPLAHLNRGAIFYRLGNENEALAEVRRELEVNPESAEAHHLLATILRETGRPDQAVGHALSAWELDPWMTEAEVNLALVYFDLGRLDEGEEILISLAQRRPDEAGVHEALGKVLAARGDVRGALAAYARAVELEPERDSYQYRLGLLYGRLGDLPQAERHLARAAALDPLRAKYHADLGTVYLRQDNLAAAQEELVRARELAPDQAEVEHNLGLVALRQGRIAEAREHFLRALDLDSGLDAAREGLRMTSER</sequence>
<dbReference type="PROSITE" id="PS50005">
    <property type="entry name" value="TPR"/>
    <property type="match status" value="6"/>
</dbReference>
<evidence type="ECO:0000256" key="4">
    <source>
        <dbReference type="ARBA" id="ARBA00022679"/>
    </source>
</evidence>
<evidence type="ECO:0000313" key="12">
    <source>
        <dbReference type="Proteomes" id="UP000051717"/>
    </source>
</evidence>
<dbReference type="InterPro" id="IPR038731">
    <property type="entry name" value="RgtA/B/C-like"/>
</dbReference>
<dbReference type="EMBL" id="LJUI01000046">
    <property type="protein sequence ID" value="KPK69131.1"/>
    <property type="molecule type" value="Genomic_DNA"/>
</dbReference>
<evidence type="ECO:0000256" key="1">
    <source>
        <dbReference type="ARBA" id="ARBA00004651"/>
    </source>
</evidence>
<feature type="repeat" description="TPR" evidence="8">
    <location>
        <begin position="675"/>
        <end position="708"/>
    </location>
</feature>
<evidence type="ECO:0000256" key="8">
    <source>
        <dbReference type="PROSITE-ProRule" id="PRU00339"/>
    </source>
</evidence>
<feature type="transmembrane region" description="Helical" evidence="9">
    <location>
        <begin position="142"/>
        <end position="161"/>
    </location>
</feature>